<dbReference type="GeneID" id="78455592"/>
<dbReference type="InterPro" id="IPR010056">
    <property type="entry name" value="Phage_rep_org__N"/>
</dbReference>
<evidence type="ECO:0000313" key="4">
    <source>
        <dbReference type="Proteomes" id="UP000249008"/>
    </source>
</evidence>
<sequence>MAKKYVWLKLKDDFFQQKPIKKLRKMTSGGAVYTLIYLKMQLLSLKDEGRLYFEGVEENFIDEIALEIDETPEDVQMTVMYLQKNQLLEFGEIPDEYILPEVIGSIGKESASAERVRKHREKQKVLQSNSGETSCNNKTIIGNKNETEEIFINNENLEKIKVSSGLLQCNTKVTNSNTEREKEREKEKEEEREKEKFFISLSQIEHTDKLKKLMEIIMESTNTNKHQLSLVFKPSLYQKNIDEILWQIHSSEYLQGKVKRKPNLNTFTTSEQINRIIAGAYKTTKKTKTSAGINDLQHENENDEILDLLD</sequence>
<gene>
    <name evidence="3" type="ORF">NCTC12112_01017</name>
</gene>
<evidence type="ECO:0000256" key="1">
    <source>
        <dbReference type="SAM" id="MobiDB-lite"/>
    </source>
</evidence>
<organism evidence="3 4">
    <name type="scientific">Fusobacterium ulcerans</name>
    <dbReference type="NCBI Taxonomy" id="861"/>
    <lineage>
        <taxon>Bacteria</taxon>
        <taxon>Fusobacteriati</taxon>
        <taxon>Fusobacteriota</taxon>
        <taxon>Fusobacteriia</taxon>
        <taxon>Fusobacteriales</taxon>
        <taxon>Fusobacteriaceae</taxon>
        <taxon>Fusobacterium</taxon>
    </lineage>
</organism>
<dbReference type="Proteomes" id="UP000249008">
    <property type="component" value="Chromosome 1"/>
</dbReference>
<dbReference type="EMBL" id="LS483487">
    <property type="protein sequence ID" value="SQJ00948.1"/>
    <property type="molecule type" value="Genomic_DNA"/>
</dbReference>
<feature type="compositionally biased region" description="Basic and acidic residues" evidence="1">
    <location>
        <begin position="178"/>
        <end position="192"/>
    </location>
</feature>
<protein>
    <submittedName>
        <fullName evidence="3">Phage replisome organizer, putative, N-terminal region</fullName>
    </submittedName>
</protein>
<dbReference type="AlphaFoldDB" id="A0AAX2J9J7"/>
<feature type="region of interest" description="Disordered" evidence="1">
    <location>
        <begin position="173"/>
        <end position="192"/>
    </location>
</feature>
<name>A0AAX2J9J7_9FUSO</name>
<accession>A0AAX2J9J7</accession>
<dbReference type="RefSeq" id="WP_005976785.1">
    <property type="nucleotide sequence ID" value="NZ_CABKNW010000001.1"/>
</dbReference>
<dbReference type="NCBIfam" id="TIGR01714">
    <property type="entry name" value="phage_rep_org_N"/>
    <property type="match status" value="1"/>
</dbReference>
<proteinExistence type="predicted"/>
<dbReference type="KEGG" id="ful:C4N20_12270"/>
<feature type="domain" description="Phage replisome organiser N-terminal" evidence="2">
    <location>
        <begin position="7"/>
        <end position="124"/>
    </location>
</feature>
<evidence type="ECO:0000259" key="2">
    <source>
        <dbReference type="Pfam" id="PF09681"/>
    </source>
</evidence>
<evidence type="ECO:0000313" key="3">
    <source>
        <dbReference type="EMBL" id="SQJ00948.1"/>
    </source>
</evidence>
<dbReference type="Pfam" id="PF09681">
    <property type="entry name" value="Phage_rep_org_N"/>
    <property type="match status" value="1"/>
</dbReference>
<reference evidence="3 4" key="1">
    <citation type="submission" date="2018-06" db="EMBL/GenBank/DDBJ databases">
        <authorList>
            <consortium name="Pathogen Informatics"/>
            <person name="Doyle S."/>
        </authorList>
    </citation>
    <scope>NUCLEOTIDE SEQUENCE [LARGE SCALE GENOMIC DNA]</scope>
    <source>
        <strain evidence="3 4">NCTC12112</strain>
    </source>
</reference>